<proteinExistence type="predicted"/>
<feature type="region of interest" description="Disordered" evidence="1">
    <location>
        <begin position="239"/>
        <end position="262"/>
    </location>
</feature>
<dbReference type="EMBL" id="CP039353">
    <property type="protein sequence ID" value="QCE05641.1"/>
    <property type="molecule type" value="Genomic_DNA"/>
</dbReference>
<evidence type="ECO:0000313" key="3">
    <source>
        <dbReference type="Proteomes" id="UP000501690"/>
    </source>
</evidence>
<gene>
    <name evidence="2" type="ORF">DEO72_LG9g646</name>
</gene>
<dbReference type="Proteomes" id="UP000501690">
    <property type="component" value="Linkage Group LG9"/>
</dbReference>
<keyword evidence="3" id="KW-1185">Reference proteome</keyword>
<feature type="region of interest" description="Disordered" evidence="1">
    <location>
        <begin position="13"/>
        <end position="68"/>
    </location>
</feature>
<accession>A0A4D6MY92</accession>
<evidence type="ECO:0000313" key="2">
    <source>
        <dbReference type="EMBL" id="QCE05641.1"/>
    </source>
</evidence>
<reference evidence="2 3" key="1">
    <citation type="submission" date="2019-04" db="EMBL/GenBank/DDBJ databases">
        <title>An improved genome assembly and genetic linkage map for asparagus bean, Vigna unguiculata ssp. sesquipedialis.</title>
        <authorList>
            <person name="Xia Q."/>
            <person name="Zhang R."/>
            <person name="Dong Y."/>
        </authorList>
    </citation>
    <scope>NUCLEOTIDE SEQUENCE [LARGE SCALE GENOMIC DNA]</scope>
    <source>
        <tissue evidence="2">Leaf</tissue>
    </source>
</reference>
<evidence type="ECO:0000256" key="1">
    <source>
        <dbReference type="SAM" id="MobiDB-lite"/>
    </source>
</evidence>
<sequence length="262" mass="30099">MERRIECCSRIMQREFKPNPPSPHADDGVPNPPSPHADDGVPNPPSPHADDNVQNPPPPPPEDEFPDLGQTLDQTYRVLLDMVGYHLTHYSLEECETFSATLREQHPIPLTAVQIRCFFMQISELFKDYCRTLKCGVSGLITDLDEGTFDLIDPDNPLHRVTFSTLVQLFKDYCRTLKCGVSGLITDLDEGTFDLIDPDNPLHRVTFSTLVRKYKGVRDHFKALRTLFPHIWRRYKKPPPRRDQIMRRRNRRLGPGETPGET</sequence>
<organism evidence="2 3">
    <name type="scientific">Vigna unguiculata</name>
    <name type="common">Cowpea</name>
    <dbReference type="NCBI Taxonomy" id="3917"/>
    <lineage>
        <taxon>Eukaryota</taxon>
        <taxon>Viridiplantae</taxon>
        <taxon>Streptophyta</taxon>
        <taxon>Embryophyta</taxon>
        <taxon>Tracheophyta</taxon>
        <taxon>Spermatophyta</taxon>
        <taxon>Magnoliopsida</taxon>
        <taxon>eudicotyledons</taxon>
        <taxon>Gunneridae</taxon>
        <taxon>Pentapetalae</taxon>
        <taxon>rosids</taxon>
        <taxon>fabids</taxon>
        <taxon>Fabales</taxon>
        <taxon>Fabaceae</taxon>
        <taxon>Papilionoideae</taxon>
        <taxon>50 kb inversion clade</taxon>
        <taxon>NPAAA clade</taxon>
        <taxon>indigoferoid/millettioid clade</taxon>
        <taxon>Phaseoleae</taxon>
        <taxon>Vigna</taxon>
    </lineage>
</organism>
<name>A0A4D6MY92_VIGUN</name>
<dbReference type="AlphaFoldDB" id="A0A4D6MY92"/>
<protein>
    <submittedName>
        <fullName evidence="2">Uncharacterized protein</fullName>
    </submittedName>
</protein>